<feature type="compositionally biased region" description="Polar residues" evidence="19">
    <location>
        <begin position="1069"/>
        <end position="1096"/>
    </location>
</feature>
<evidence type="ECO:0008006" key="27">
    <source>
        <dbReference type="Google" id="ProtNLM"/>
    </source>
</evidence>
<keyword evidence="9" id="KW-0677">Repeat</keyword>
<evidence type="ECO:0000256" key="1">
    <source>
        <dbReference type="ARBA" id="ARBA00004123"/>
    </source>
</evidence>
<dbReference type="PROSITE" id="PS50014">
    <property type="entry name" value="BROMODOMAIN_2"/>
    <property type="match status" value="1"/>
</dbReference>
<accession>A0A2T7PWI7</accession>
<dbReference type="GO" id="GO:0005694">
    <property type="term" value="C:chromosome"/>
    <property type="evidence" value="ECO:0007669"/>
    <property type="project" value="UniProtKB-SubCell"/>
</dbReference>
<dbReference type="SMART" id="SM00384">
    <property type="entry name" value="AT_hook"/>
    <property type="match status" value="4"/>
</dbReference>
<dbReference type="InterPro" id="IPR006560">
    <property type="entry name" value="AWS_dom"/>
</dbReference>
<feature type="region of interest" description="Disordered" evidence="19">
    <location>
        <begin position="863"/>
        <end position="924"/>
    </location>
</feature>
<dbReference type="SMART" id="SM00508">
    <property type="entry name" value="PostSET"/>
    <property type="match status" value="1"/>
</dbReference>
<dbReference type="InterPro" id="IPR043319">
    <property type="entry name" value="PHD_ASH1L"/>
</dbReference>
<feature type="domain" description="Bromo" evidence="20">
    <location>
        <begin position="1740"/>
        <end position="1810"/>
    </location>
</feature>
<feature type="region of interest" description="Disordered" evidence="19">
    <location>
        <begin position="944"/>
        <end position="1011"/>
    </location>
</feature>
<evidence type="ECO:0000259" key="22">
    <source>
        <dbReference type="PROSITE" id="PS50868"/>
    </source>
</evidence>
<dbReference type="PROSITE" id="PS50280">
    <property type="entry name" value="SET"/>
    <property type="match status" value="1"/>
</dbReference>
<keyword evidence="11" id="KW-0862">Zinc</keyword>
<dbReference type="InterPro" id="IPR011011">
    <property type="entry name" value="Znf_FYVE_PHD"/>
</dbReference>
<feature type="compositionally biased region" description="Basic and acidic residues" evidence="19">
    <location>
        <begin position="877"/>
        <end position="908"/>
    </location>
</feature>
<dbReference type="Proteomes" id="UP000245119">
    <property type="component" value="Linkage Group LG1"/>
</dbReference>
<dbReference type="FunFam" id="2.170.270.10:FF:000011">
    <property type="entry name" value="Histone-lysine N-methyltransferase"/>
    <property type="match status" value="1"/>
</dbReference>
<feature type="domain" description="SET" evidence="21">
    <location>
        <begin position="1427"/>
        <end position="1543"/>
    </location>
</feature>
<dbReference type="PANTHER" id="PTHR46147:SF3">
    <property type="entry name" value="HISTONE-LYSINE N-METHYLTRANSFERASE ASH1"/>
    <property type="match status" value="1"/>
</dbReference>
<evidence type="ECO:0000259" key="21">
    <source>
        <dbReference type="PROSITE" id="PS50280"/>
    </source>
</evidence>
<dbReference type="GO" id="GO:0005654">
    <property type="term" value="C:nucleoplasm"/>
    <property type="evidence" value="ECO:0007669"/>
    <property type="project" value="TreeGrafter"/>
</dbReference>
<dbReference type="SMART" id="SM00317">
    <property type="entry name" value="SET"/>
    <property type="match status" value="1"/>
</dbReference>
<evidence type="ECO:0000256" key="14">
    <source>
        <dbReference type="ARBA" id="ARBA00023117"/>
    </source>
</evidence>
<dbReference type="Gene3D" id="3.30.40.10">
    <property type="entry name" value="Zinc/RING finger domain, C3HC4 (zinc finger)"/>
    <property type="match status" value="1"/>
</dbReference>
<feature type="compositionally biased region" description="Basic residues" evidence="19">
    <location>
        <begin position="663"/>
        <end position="691"/>
    </location>
</feature>
<feature type="compositionally biased region" description="Polar residues" evidence="19">
    <location>
        <begin position="1605"/>
        <end position="1616"/>
    </location>
</feature>
<feature type="region of interest" description="Disordered" evidence="19">
    <location>
        <begin position="768"/>
        <end position="792"/>
    </location>
</feature>
<keyword evidence="3" id="KW-0158">Chromosome</keyword>
<dbReference type="GO" id="GO:0032259">
    <property type="term" value="P:methylation"/>
    <property type="evidence" value="ECO:0007669"/>
    <property type="project" value="UniProtKB-KW"/>
</dbReference>
<dbReference type="CDD" id="cd19174">
    <property type="entry name" value="SET_ASH1L"/>
    <property type="match status" value="1"/>
</dbReference>
<keyword evidence="12" id="KW-0156">Chromatin regulator</keyword>
<keyword evidence="10" id="KW-0863">Zinc-finger</keyword>
<evidence type="ECO:0000256" key="16">
    <source>
        <dbReference type="ARBA" id="ARBA00023163"/>
    </source>
</evidence>
<dbReference type="InterPro" id="IPR001025">
    <property type="entry name" value="BAH_dom"/>
</dbReference>
<feature type="region of interest" description="Disordered" evidence="19">
    <location>
        <begin position="647"/>
        <end position="704"/>
    </location>
</feature>
<feature type="compositionally biased region" description="Basic residues" evidence="19">
    <location>
        <begin position="1097"/>
        <end position="1106"/>
    </location>
</feature>
<dbReference type="InterPro" id="IPR001965">
    <property type="entry name" value="Znf_PHD"/>
</dbReference>
<evidence type="ECO:0000256" key="10">
    <source>
        <dbReference type="ARBA" id="ARBA00022771"/>
    </source>
</evidence>
<feature type="compositionally biased region" description="Basic residues" evidence="19">
    <location>
        <begin position="500"/>
        <end position="514"/>
    </location>
</feature>
<dbReference type="OrthoDB" id="79252at2759"/>
<evidence type="ECO:0000256" key="6">
    <source>
        <dbReference type="ARBA" id="ARBA00022679"/>
    </source>
</evidence>
<evidence type="ECO:0000256" key="4">
    <source>
        <dbReference type="ARBA" id="ARBA00022553"/>
    </source>
</evidence>
<evidence type="ECO:0000259" key="23">
    <source>
        <dbReference type="PROSITE" id="PS51038"/>
    </source>
</evidence>
<feature type="compositionally biased region" description="Basic and acidic residues" evidence="19">
    <location>
        <begin position="2107"/>
        <end position="2118"/>
    </location>
</feature>
<dbReference type="PROSITE" id="PS01359">
    <property type="entry name" value="ZF_PHD_1"/>
    <property type="match status" value="1"/>
</dbReference>
<feature type="region of interest" description="Disordered" evidence="19">
    <location>
        <begin position="1"/>
        <end position="45"/>
    </location>
</feature>
<dbReference type="SMART" id="SM00249">
    <property type="entry name" value="PHD"/>
    <property type="match status" value="1"/>
</dbReference>
<dbReference type="InterPro" id="IPR046341">
    <property type="entry name" value="SET_dom_sf"/>
</dbReference>
<keyword evidence="6" id="KW-0808">Transferase</keyword>
<feature type="domain" description="Post-SET" evidence="22">
    <location>
        <begin position="1551"/>
        <end position="1567"/>
    </location>
</feature>
<feature type="region of interest" description="Disordered" evidence="19">
    <location>
        <begin position="1661"/>
        <end position="1680"/>
    </location>
</feature>
<keyword evidence="14 18" id="KW-0103">Bromodomain</keyword>
<dbReference type="GO" id="GO:0042800">
    <property type="term" value="F:histone H3K4 methyltransferase activity"/>
    <property type="evidence" value="ECO:0007669"/>
    <property type="project" value="TreeGrafter"/>
</dbReference>
<dbReference type="GO" id="GO:0003677">
    <property type="term" value="F:DNA binding"/>
    <property type="evidence" value="ECO:0007669"/>
    <property type="project" value="InterPro"/>
</dbReference>
<keyword evidence="16" id="KW-0804">Transcription</keyword>
<evidence type="ECO:0000313" key="26">
    <source>
        <dbReference type="Proteomes" id="UP000245119"/>
    </source>
</evidence>
<reference evidence="25 26" key="1">
    <citation type="submission" date="2018-04" db="EMBL/GenBank/DDBJ databases">
        <title>The genome of golden apple snail Pomacea canaliculata provides insight into stress tolerance and invasive adaptation.</title>
        <authorList>
            <person name="Liu C."/>
            <person name="Liu B."/>
            <person name="Ren Y."/>
            <person name="Zhang Y."/>
            <person name="Wang H."/>
            <person name="Li S."/>
            <person name="Jiang F."/>
            <person name="Yin L."/>
            <person name="Zhang G."/>
            <person name="Qian W."/>
            <person name="Fan W."/>
        </authorList>
    </citation>
    <scope>NUCLEOTIDE SEQUENCE [LARGE SCALE GENOMIC DNA]</scope>
    <source>
        <strain evidence="25">SZHN2017</strain>
        <tissue evidence="25">Muscle</tissue>
    </source>
</reference>
<feature type="region of interest" description="Disordered" evidence="19">
    <location>
        <begin position="1227"/>
        <end position="1273"/>
    </location>
</feature>
<evidence type="ECO:0000256" key="18">
    <source>
        <dbReference type="PROSITE-ProRule" id="PRU00035"/>
    </source>
</evidence>
<dbReference type="SUPFAM" id="SSF57903">
    <property type="entry name" value="FYVE/PHD zinc finger"/>
    <property type="match status" value="1"/>
</dbReference>
<dbReference type="CDD" id="cd15548">
    <property type="entry name" value="PHD_ASH1L"/>
    <property type="match status" value="1"/>
</dbReference>
<evidence type="ECO:0000256" key="12">
    <source>
        <dbReference type="ARBA" id="ARBA00022853"/>
    </source>
</evidence>
<evidence type="ECO:0000256" key="9">
    <source>
        <dbReference type="ARBA" id="ARBA00022737"/>
    </source>
</evidence>
<keyword evidence="7" id="KW-0949">S-adenosyl-L-methionine</keyword>
<keyword evidence="8" id="KW-0479">Metal-binding</keyword>
<feature type="region of interest" description="Disordered" evidence="19">
    <location>
        <begin position="253"/>
        <end position="385"/>
    </location>
</feature>
<dbReference type="InterPro" id="IPR043151">
    <property type="entry name" value="BAH_sf"/>
</dbReference>
<dbReference type="GO" id="GO:0008270">
    <property type="term" value="F:zinc ion binding"/>
    <property type="evidence" value="ECO:0007669"/>
    <property type="project" value="UniProtKB-KW"/>
</dbReference>
<evidence type="ECO:0000256" key="7">
    <source>
        <dbReference type="ARBA" id="ARBA00022691"/>
    </source>
</evidence>
<feature type="compositionally biased region" description="Polar residues" evidence="19">
    <location>
        <begin position="462"/>
        <end position="477"/>
    </location>
</feature>
<dbReference type="CDD" id="cd04717">
    <property type="entry name" value="BAH_polybromo"/>
    <property type="match status" value="1"/>
</dbReference>
<dbReference type="InterPro" id="IPR036427">
    <property type="entry name" value="Bromodomain-like_sf"/>
</dbReference>
<dbReference type="PRINTS" id="PR00503">
    <property type="entry name" value="BROMODOMAIN"/>
</dbReference>
<dbReference type="PROSITE" id="PS51215">
    <property type="entry name" value="AWS"/>
    <property type="match status" value="1"/>
</dbReference>
<name>A0A2T7PWI7_POMCA</name>
<keyword evidence="26" id="KW-1185">Reference proteome</keyword>
<feature type="domain" description="BAH" evidence="23">
    <location>
        <begin position="1944"/>
        <end position="2077"/>
    </location>
</feature>
<keyword evidence="13" id="KW-0805">Transcription regulation</keyword>
<dbReference type="InterPro" id="IPR003616">
    <property type="entry name" value="Post-SET_dom"/>
</dbReference>
<evidence type="ECO:0000313" key="25">
    <source>
        <dbReference type="EMBL" id="PVD37794.1"/>
    </source>
</evidence>
<dbReference type="GO" id="GO:0006355">
    <property type="term" value="P:regulation of DNA-templated transcription"/>
    <property type="evidence" value="ECO:0007669"/>
    <property type="project" value="TreeGrafter"/>
</dbReference>
<feature type="region of interest" description="Disordered" evidence="19">
    <location>
        <begin position="1587"/>
        <end position="1642"/>
    </location>
</feature>
<dbReference type="InterPro" id="IPR017956">
    <property type="entry name" value="AT_hook_DNA-bd_motif"/>
</dbReference>
<dbReference type="SMART" id="SM00297">
    <property type="entry name" value="BROMO"/>
    <property type="match status" value="1"/>
</dbReference>
<dbReference type="PRINTS" id="PR00929">
    <property type="entry name" value="ATHOOK"/>
</dbReference>
<dbReference type="GO" id="GO:0003682">
    <property type="term" value="F:chromatin binding"/>
    <property type="evidence" value="ECO:0007669"/>
    <property type="project" value="InterPro"/>
</dbReference>
<feature type="region of interest" description="Disordered" evidence="19">
    <location>
        <begin position="427"/>
        <end position="535"/>
    </location>
</feature>
<evidence type="ECO:0000256" key="19">
    <source>
        <dbReference type="SAM" id="MobiDB-lite"/>
    </source>
</evidence>
<feature type="compositionally biased region" description="Basic residues" evidence="19">
    <location>
        <begin position="370"/>
        <end position="385"/>
    </location>
</feature>
<feature type="compositionally biased region" description="Low complexity" evidence="19">
    <location>
        <begin position="14"/>
        <end position="43"/>
    </location>
</feature>
<feature type="region of interest" description="Disordered" evidence="19">
    <location>
        <begin position="1069"/>
        <end position="1106"/>
    </location>
</feature>
<evidence type="ECO:0000256" key="13">
    <source>
        <dbReference type="ARBA" id="ARBA00023015"/>
    </source>
</evidence>
<dbReference type="Pfam" id="PF17907">
    <property type="entry name" value="AWS"/>
    <property type="match status" value="1"/>
</dbReference>
<feature type="compositionally biased region" description="Low complexity" evidence="19">
    <location>
        <begin position="647"/>
        <end position="656"/>
    </location>
</feature>
<keyword evidence="4" id="KW-0597">Phosphoprotein</keyword>
<feature type="compositionally biased region" description="Polar residues" evidence="19">
    <location>
        <begin position="254"/>
        <end position="306"/>
    </location>
</feature>
<comment type="subcellular location">
    <subcellularLocation>
        <location evidence="2">Chromosome</location>
    </subcellularLocation>
    <subcellularLocation>
        <location evidence="1">Nucleus</location>
    </subcellularLocation>
</comment>
<keyword evidence="15" id="KW-0010">Activator</keyword>
<dbReference type="PROSITE" id="PS50868">
    <property type="entry name" value="POST_SET"/>
    <property type="match status" value="1"/>
</dbReference>
<dbReference type="Pfam" id="PF01426">
    <property type="entry name" value="BAH"/>
    <property type="match status" value="1"/>
</dbReference>
<feature type="region of interest" description="Disordered" evidence="19">
    <location>
        <begin position="2101"/>
        <end position="2133"/>
    </location>
</feature>
<evidence type="ECO:0000256" key="5">
    <source>
        <dbReference type="ARBA" id="ARBA00022603"/>
    </source>
</evidence>
<evidence type="ECO:0000256" key="17">
    <source>
        <dbReference type="ARBA" id="ARBA00023242"/>
    </source>
</evidence>
<dbReference type="InterPro" id="IPR013083">
    <property type="entry name" value="Znf_RING/FYVE/PHD"/>
</dbReference>
<dbReference type="FunFam" id="3.30.40.10:FF:000113">
    <property type="entry name" value="Histone-lysine N-methyltransferase"/>
    <property type="match status" value="1"/>
</dbReference>
<dbReference type="Pfam" id="PF20826">
    <property type="entry name" value="PHD_5"/>
    <property type="match status" value="1"/>
</dbReference>
<dbReference type="InterPro" id="IPR019786">
    <property type="entry name" value="Zinc_finger_PHD-type_CS"/>
</dbReference>
<dbReference type="InterPro" id="IPR001214">
    <property type="entry name" value="SET_dom"/>
</dbReference>
<evidence type="ECO:0000256" key="2">
    <source>
        <dbReference type="ARBA" id="ARBA00004286"/>
    </source>
</evidence>
<organism evidence="25 26">
    <name type="scientific">Pomacea canaliculata</name>
    <name type="common">Golden apple snail</name>
    <dbReference type="NCBI Taxonomy" id="400727"/>
    <lineage>
        <taxon>Eukaryota</taxon>
        <taxon>Metazoa</taxon>
        <taxon>Spiralia</taxon>
        <taxon>Lophotrochozoa</taxon>
        <taxon>Mollusca</taxon>
        <taxon>Gastropoda</taxon>
        <taxon>Caenogastropoda</taxon>
        <taxon>Architaenioglossa</taxon>
        <taxon>Ampullarioidea</taxon>
        <taxon>Ampullariidae</taxon>
        <taxon>Pomacea</taxon>
    </lineage>
</organism>
<dbReference type="EMBL" id="PZQS01000001">
    <property type="protein sequence ID" value="PVD37794.1"/>
    <property type="molecule type" value="Genomic_DNA"/>
</dbReference>
<dbReference type="STRING" id="400727.A0A2T7PWI7"/>
<sequence length="2219" mass="249720">MNRTDLVYADEVSDSSSNSGFSSESSSSSFCSSDSDTASTQDQEWSTNTTSYFSGQLSVPTRTCCQNISSLSTSKNEAALPTAHGAPMSVSADIRRDTELLGRYHTFSAVLKDTDLITETHLSFQKVLDQCIKKEGWEIGEKLHISQAGQTEIVKRDESAARDVSQVDGLSPKEEAVRKENYDLPKEVGTDAELGKKCAVSPASAATSVLCYLSGGEDVDDKDHQQQLQHIQKHAVVPVLGDPPEALLRLDSMSMPNVSPDSGIQSIAGSPSGNDSPGSVTSVSTGEPSGEPTMQLQAPPQQIHFSEQQRHAGQPSPSLPEVESATTSCETILGEVESKSPGRNISETSDRDSDTEMTEITMPLKAPPMGRRKRGRPPKRKKSQFLLHKKSTIYSNIYCSDKNVANEEASVCAEDATPLTVAKLEKSVNVVGKKADKSEEVVESQESSSQSILDEHPDLSESQRSPTKVSSHSQVNTLPEELCSSDSNPGKGLRVSDVKKRGRGRPKGSGKKHFFTNVKNRVQKSKNRQIQSSSSRLIRKYARKAEETLLAAGSREETPRQFFTEKRKRGRPRKNASDLAGKLHHERWLAKSPRHESNVRSVRGVGDSELASLIQSIQHSIHSQFQSTDVDESSEFTMDNSNDISIIEPSLPSSLPVEATAKKPGKTAHKFRKPKLHVMMRNPKRRKKKRLQQPQPKSESEFDSSLVAAKPVSLFRNAVSFKNTSWQPTGIFGASYSRSLGFFARYQPSKILKESSFSLHSSSLTSALSAHREDTSGDEDRDGSEGKKRKKKKKLLYFKSKHRNIIDPAFVAQLESLDSMMEGMTISEKAYIRVKPGEVPLPSIFKLTIIDVKKKKKDRLILEPPVTSDKTKKAKQRKDSRDREPAMPELTKEKMKTIRKKSQSDDSRPPNLEIQLAREQCLPPKKRHKMMKMFATEVSDTQMTVLSEPYPPEKRKVGRPRKNQALESTQKGASNEGSKPLCDRFLTPTSPPSKTSNREQNQRYQPTEGGHTKDTCCDLPVFCRSSHGGGQAKEASVRSVLTCPRHCSFKSLLELASCPECTLLAESQPHTSSLHSPRSYSRQQTLQESGSTSSKASKLKPHLPRKKKLKLVKKMPKGNFSDGAGIDAFRDLPSASSSVQHKTTKWLGAELPSAEVVINPLPVAAVSSVTCGASADKSCNSSSMSECSIDSESAVRTVCSEYEPLPLEHCLKRKRILEDMASASKSKRFKGLSKNSGSYEEESSSEDNGSTSAVSYTSNSSTKRNDDSQPPRKRYQRVGLFSDFYKDDEPKKRSENLLKNQSKTTYVKGEETSLLPPPIHFGKHFRETTVDFQLPYDIWWLYSREQLPKREESRPKFRRIRTNIYVDVKLKKFEPHPCSCKMPVNQEEKGCLDDCLNRVVFTECTVETCPCGEQCSNQRIQRHEFAPALEKFVTDDRGFGVRTLKPIVSGQFILEYLGEVVSEQEFRRRMTEEYSKERHHYCLNMDGRTVIDGYRMGNLTRFVNHSCEPNCEMQKWNVNGLYRMVLLALRDIKPYEEISYDYNFHAFNQETQQLCRCGSSQCRGVIGGKWQRSGQVGQYSLRATRASTTPTVLPTPPIGSHKPNSKNFSCTASGTRAQEKRQQQHTDGCFGRLVPPMKPMSQRDRTYARKHAIFLIRNITRQERHHPEETQQEKSAKRGIDPTALEKVPDMLFMKELNDRSVKTRLVALAEENPELQRRHRLALILNKIYSAVAGHRDEDRKIMATQLMQLPSRKRYPDYYRLISDPIDLSTIRNNIKRGHYTDLATFEADFLRLFKNVETYCGKKSEMGKVIARLRKVYQTARAEAVPKVEDLAGEGAAVSSSCSEVDVIDMPETKDPAEEEEEEEVIRCICGVFRDEGLMIQCEKCLIWQHCDCVQVSGSEEHYLCEQCDLRAYDKEIKLIPQPEDAEKDREYYMTLMREDLQIAIGDCVYLMRDFKRNSVRSSQRLVSSTSPDKMDIFRVEELWKNNKGERFVMGTPYVRPQETFHEPTRKFFCNEVFRMPTYEIAPLEQVAGKCVVMDLSTYCKGKPLGVKPQDIYICEYRVDKTAHLFYKIVKHRYPISTKSYCFERYKTRLNPKRTFSPHEIPEEYRKRATSERPSNTASSTANSRKSATLLSAAGGVDGSQEEAGKSGLCQEADEEASNACDEKQRNAKKERLNKLLVKMLAAIPGKQKVDLSYLLDGSLGKRPRKKTASFS</sequence>
<evidence type="ECO:0000259" key="24">
    <source>
        <dbReference type="PROSITE" id="PS51215"/>
    </source>
</evidence>
<evidence type="ECO:0000256" key="3">
    <source>
        <dbReference type="ARBA" id="ARBA00022454"/>
    </source>
</evidence>
<dbReference type="SMART" id="SM00439">
    <property type="entry name" value="BAH"/>
    <property type="match status" value="1"/>
</dbReference>
<feature type="compositionally biased region" description="Low complexity" evidence="19">
    <location>
        <begin position="1246"/>
        <end position="1262"/>
    </location>
</feature>
<evidence type="ECO:0000256" key="15">
    <source>
        <dbReference type="ARBA" id="ARBA00023159"/>
    </source>
</evidence>
<dbReference type="Gene3D" id="1.20.920.10">
    <property type="entry name" value="Bromodomain-like"/>
    <property type="match status" value="1"/>
</dbReference>
<dbReference type="Pfam" id="PF00439">
    <property type="entry name" value="Bromodomain"/>
    <property type="match status" value="1"/>
</dbReference>
<dbReference type="InterPro" id="IPR001487">
    <property type="entry name" value="Bromodomain"/>
</dbReference>
<dbReference type="Gene3D" id="2.30.30.490">
    <property type="match status" value="1"/>
</dbReference>
<dbReference type="Gene3D" id="2.170.270.10">
    <property type="entry name" value="SET domain"/>
    <property type="match status" value="1"/>
</dbReference>
<protein>
    <recommendedName>
        <fullName evidence="27">Histone-lysine N-methyltransferase</fullName>
    </recommendedName>
</protein>
<evidence type="ECO:0000256" key="8">
    <source>
        <dbReference type="ARBA" id="ARBA00022723"/>
    </source>
</evidence>
<feature type="domain" description="AWS" evidence="24">
    <location>
        <begin position="1373"/>
        <end position="1424"/>
    </location>
</feature>
<dbReference type="SMART" id="SM00570">
    <property type="entry name" value="AWS"/>
    <property type="match status" value="1"/>
</dbReference>
<evidence type="ECO:0000256" key="11">
    <source>
        <dbReference type="ARBA" id="ARBA00022833"/>
    </source>
</evidence>
<dbReference type="PANTHER" id="PTHR46147">
    <property type="entry name" value="HISTONE-LYSINE N-METHYLTRANSFERASE ASH1"/>
    <property type="match status" value="1"/>
</dbReference>
<dbReference type="Pfam" id="PF00856">
    <property type="entry name" value="SET"/>
    <property type="match status" value="1"/>
</dbReference>
<keyword evidence="17" id="KW-0539">Nucleus</keyword>
<comment type="caution">
    <text evidence="25">The sequence shown here is derived from an EMBL/GenBank/DDBJ whole genome shotgun (WGS) entry which is preliminary data.</text>
</comment>
<feature type="compositionally biased region" description="Polar residues" evidence="19">
    <location>
        <begin position="965"/>
        <end position="977"/>
    </location>
</feature>
<evidence type="ECO:0000259" key="20">
    <source>
        <dbReference type="PROSITE" id="PS50014"/>
    </source>
</evidence>
<keyword evidence="5" id="KW-0489">Methyltransferase</keyword>
<feature type="compositionally biased region" description="Polar residues" evidence="19">
    <location>
        <begin position="2119"/>
        <end position="2133"/>
    </location>
</feature>
<gene>
    <name evidence="25" type="ORF">C0Q70_00395</name>
</gene>
<dbReference type="PROSITE" id="PS51038">
    <property type="entry name" value="BAH"/>
    <property type="match status" value="1"/>
</dbReference>
<proteinExistence type="predicted"/>
<dbReference type="SUPFAM" id="SSF82199">
    <property type="entry name" value="SET domain"/>
    <property type="match status" value="1"/>
</dbReference>
<dbReference type="SUPFAM" id="SSF47370">
    <property type="entry name" value="Bromodomain"/>
    <property type="match status" value="1"/>
</dbReference>